<organism evidence="3 4">
    <name type="scientific">Nocardioides marinquilinus</name>
    <dbReference type="NCBI Taxonomy" id="1210400"/>
    <lineage>
        <taxon>Bacteria</taxon>
        <taxon>Bacillati</taxon>
        <taxon>Actinomycetota</taxon>
        <taxon>Actinomycetes</taxon>
        <taxon>Propionibacteriales</taxon>
        <taxon>Nocardioidaceae</taxon>
        <taxon>Nocardioides</taxon>
    </lineage>
</organism>
<feature type="signal peptide" evidence="2">
    <location>
        <begin position="1"/>
        <end position="34"/>
    </location>
</feature>
<reference evidence="4" key="1">
    <citation type="journal article" date="2019" name="Int. J. Syst. Evol. Microbiol.">
        <title>The Global Catalogue of Microorganisms (GCM) 10K type strain sequencing project: providing services to taxonomists for standard genome sequencing and annotation.</title>
        <authorList>
            <consortium name="The Broad Institute Genomics Platform"/>
            <consortium name="The Broad Institute Genome Sequencing Center for Infectious Disease"/>
            <person name="Wu L."/>
            <person name="Ma J."/>
        </authorList>
    </citation>
    <scope>NUCLEOTIDE SEQUENCE [LARGE SCALE GENOMIC DNA]</scope>
    <source>
        <strain evidence="4">JCM 18459</strain>
    </source>
</reference>
<dbReference type="EMBL" id="BAABKG010000005">
    <property type="protein sequence ID" value="GAA5154102.1"/>
    <property type="molecule type" value="Genomic_DNA"/>
</dbReference>
<dbReference type="Proteomes" id="UP001500221">
    <property type="component" value="Unassembled WGS sequence"/>
</dbReference>
<evidence type="ECO:0000256" key="2">
    <source>
        <dbReference type="SAM" id="SignalP"/>
    </source>
</evidence>
<feature type="chain" id="PRO_5046611928" description="SurA N-terminal domain-containing protein" evidence="2">
    <location>
        <begin position="35"/>
        <end position="239"/>
    </location>
</feature>
<keyword evidence="2" id="KW-0732">Signal</keyword>
<evidence type="ECO:0000313" key="4">
    <source>
        <dbReference type="Proteomes" id="UP001500221"/>
    </source>
</evidence>
<evidence type="ECO:0000313" key="3">
    <source>
        <dbReference type="EMBL" id="GAA5154102.1"/>
    </source>
</evidence>
<accession>A0ABP9Q0J6</accession>
<sequence length="239" mass="25198">MTRVTPSVLRRPTGAAACLAGLAAAVLLSGCGVAETQPAPGTAARVQDVSVESSTVDEAATNGCSFLADNPAAGAQESPRSSLRQRITAQLIQRAAVEQMLDETGIAMRSQYDADVADIDNQLALQYVDATPEQADAVRLSEEAGAYVRNGLISIGESLLRDETDEEPVDQDSGTRGEQELREWLSSHDVQINPQYRLSIDDEGNIVDDSVDQSAQLSVPVSSAAPDDVSGLPAEQRCG</sequence>
<evidence type="ECO:0000256" key="1">
    <source>
        <dbReference type="SAM" id="MobiDB-lite"/>
    </source>
</evidence>
<dbReference type="PROSITE" id="PS51257">
    <property type="entry name" value="PROKAR_LIPOPROTEIN"/>
    <property type="match status" value="1"/>
</dbReference>
<feature type="region of interest" description="Disordered" evidence="1">
    <location>
        <begin position="219"/>
        <end position="239"/>
    </location>
</feature>
<name>A0ABP9Q0J6_9ACTN</name>
<comment type="caution">
    <text evidence="3">The sequence shown here is derived from an EMBL/GenBank/DDBJ whole genome shotgun (WGS) entry which is preliminary data.</text>
</comment>
<proteinExistence type="predicted"/>
<keyword evidence="4" id="KW-1185">Reference proteome</keyword>
<protein>
    <recommendedName>
        <fullName evidence="5">SurA N-terminal domain-containing protein</fullName>
    </recommendedName>
</protein>
<gene>
    <name evidence="3" type="ORF">GCM10023340_37040</name>
</gene>
<dbReference type="RefSeq" id="WP_345462174.1">
    <property type="nucleotide sequence ID" value="NZ_BAABKG010000005.1"/>
</dbReference>
<evidence type="ECO:0008006" key="5">
    <source>
        <dbReference type="Google" id="ProtNLM"/>
    </source>
</evidence>